<reference evidence="2" key="1">
    <citation type="submission" date="2015-01" db="EMBL/GenBank/DDBJ databases">
        <authorList>
            <person name="Durling Mikael"/>
        </authorList>
    </citation>
    <scope>NUCLEOTIDE SEQUENCE</scope>
</reference>
<name>A0A0B7KNK6_BIOOC</name>
<dbReference type="AlphaFoldDB" id="A0A0B7KNK6"/>
<feature type="signal peptide" evidence="1">
    <location>
        <begin position="1"/>
        <end position="18"/>
    </location>
</feature>
<gene>
    <name evidence="2" type="ORF">BN869_000012543_1</name>
</gene>
<evidence type="ECO:0000313" key="2">
    <source>
        <dbReference type="EMBL" id="CEO56485.1"/>
    </source>
</evidence>
<organism evidence="2">
    <name type="scientific">Bionectria ochroleuca</name>
    <name type="common">Gliocladium roseum</name>
    <dbReference type="NCBI Taxonomy" id="29856"/>
    <lineage>
        <taxon>Eukaryota</taxon>
        <taxon>Fungi</taxon>
        <taxon>Dikarya</taxon>
        <taxon>Ascomycota</taxon>
        <taxon>Pezizomycotina</taxon>
        <taxon>Sordariomycetes</taxon>
        <taxon>Hypocreomycetidae</taxon>
        <taxon>Hypocreales</taxon>
        <taxon>Bionectriaceae</taxon>
        <taxon>Clonostachys</taxon>
    </lineage>
</organism>
<protein>
    <recommendedName>
        <fullName evidence="3">Invertebrate defensins family profile domain-containing protein</fullName>
    </recommendedName>
</protein>
<evidence type="ECO:0000256" key="1">
    <source>
        <dbReference type="SAM" id="SignalP"/>
    </source>
</evidence>
<sequence>MRFTSAAFVLCMSVGSYAMAMPGEASNAVSHVAQAAQYCGAAGSCKGAGGGGLCNNRCRECTNNKGKHYQGGSCGGWLWQTCQCFF</sequence>
<keyword evidence="1" id="KW-0732">Signal</keyword>
<accession>A0A0B7KNK6</accession>
<feature type="chain" id="PRO_5002118820" description="Invertebrate defensins family profile domain-containing protein" evidence="1">
    <location>
        <begin position="19"/>
        <end position="86"/>
    </location>
</feature>
<dbReference type="EMBL" id="CDPU01000067">
    <property type="protein sequence ID" value="CEO56485.1"/>
    <property type="molecule type" value="Genomic_DNA"/>
</dbReference>
<proteinExistence type="predicted"/>
<evidence type="ECO:0008006" key="3">
    <source>
        <dbReference type="Google" id="ProtNLM"/>
    </source>
</evidence>